<evidence type="ECO:0000256" key="4">
    <source>
        <dbReference type="ARBA" id="ARBA00022837"/>
    </source>
</evidence>
<keyword evidence="12" id="KW-1185">Reference proteome</keyword>
<dbReference type="InterPro" id="IPR050174">
    <property type="entry name" value="Protocadherin/Cadherin-CA"/>
</dbReference>
<dbReference type="EMBL" id="SJOL01006401">
    <property type="protein sequence ID" value="TGZ67766.1"/>
    <property type="molecule type" value="Genomic_DNA"/>
</dbReference>
<dbReference type="SUPFAM" id="SSF49313">
    <property type="entry name" value="Cadherin-like"/>
    <property type="match status" value="6"/>
</dbReference>
<dbReference type="STRING" id="147828.A0A4S2LW85"/>
<dbReference type="AlphaFoldDB" id="A0A4S2LW85"/>
<keyword evidence="7" id="KW-0325">Glycoprotein</keyword>
<dbReference type="CDD" id="cd11304">
    <property type="entry name" value="Cadherin_repeat"/>
    <property type="match status" value="7"/>
</dbReference>
<dbReference type="InterPro" id="IPR002126">
    <property type="entry name" value="Cadherin-like_dom"/>
</dbReference>
<accession>A0A4S2LW85</accession>
<proteinExistence type="predicted"/>
<feature type="domain" description="Cadherin" evidence="10">
    <location>
        <begin position="358"/>
        <end position="486"/>
    </location>
</feature>
<dbReference type="GO" id="GO:0007156">
    <property type="term" value="P:homophilic cell adhesion via plasma membrane adhesion molecules"/>
    <property type="evidence" value="ECO:0007669"/>
    <property type="project" value="InterPro"/>
</dbReference>
<keyword evidence="4 8" id="KW-0106">Calcium</keyword>
<evidence type="ECO:0000256" key="2">
    <source>
        <dbReference type="ARBA" id="ARBA00022692"/>
    </source>
</evidence>
<organism evidence="11 12">
    <name type="scientific">Opisthorchis felineus</name>
    <dbReference type="NCBI Taxonomy" id="147828"/>
    <lineage>
        <taxon>Eukaryota</taxon>
        <taxon>Metazoa</taxon>
        <taxon>Spiralia</taxon>
        <taxon>Lophotrochozoa</taxon>
        <taxon>Platyhelminthes</taxon>
        <taxon>Trematoda</taxon>
        <taxon>Digenea</taxon>
        <taxon>Opisthorchiida</taxon>
        <taxon>Opisthorchiata</taxon>
        <taxon>Opisthorchiidae</taxon>
        <taxon>Opisthorchis</taxon>
    </lineage>
</organism>
<dbReference type="SMART" id="SM00112">
    <property type="entry name" value="CA"/>
    <property type="match status" value="6"/>
</dbReference>
<dbReference type="PANTHER" id="PTHR24028">
    <property type="entry name" value="CADHERIN-87A"/>
    <property type="match status" value="1"/>
</dbReference>
<evidence type="ECO:0000259" key="10">
    <source>
        <dbReference type="PROSITE" id="PS50268"/>
    </source>
</evidence>
<keyword evidence="2 9" id="KW-0812">Transmembrane</keyword>
<keyword evidence="6 9" id="KW-0472">Membrane</keyword>
<dbReference type="PANTHER" id="PTHR24028:SF146">
    <property type="entry name" value="CADHERIN 96CB, ISOFORM D-RELATED"/>
    <property type="match status" value="1"/>
</dbReference>
<feature type="domain" description="Cadherin" evidence="10">
    <location>
        <begin position="21"/>
        <end position="107"/>
    </location>
</feature>
<name>A0A4S2LW85_OPIFE</name>
<keyword evidence="3" id="KW-0677">Repeat</keyword>
<evidence type="ECO:0000256" key="1">
    <source>
        <dbReference type="ARBA" id="ARBA00004167"/>
    </source>
</evidence>
<keyword evidence="5 9" id="KW-1133">Transmembrane helix</keyword>
<dbReference type="Proteomes" id="UP000308267">
    <property type="component" value="Unassembled WGS sequence"/>
</dbReference>
<comment type="subcellular location">
    <subcellularLocation>
        <location evidence="1">Membrane</location>
        <topology evidence="1">Single-pass membrane protein</topology>
    </subcellularLocation>
</comment>
<reference evidence="11 12" key="1">
    <citation type="journal article" date="2019" name="BMC Genomics">
        <title>New insights from Opisthorchis felineus genome: update on genomics of the epidemiologically important liver flukes.</title>
        <authorList>
            <person name="Ershov N.I."/>
            <person name="Mordvinov V.A."/>
            <person name="Prokhortchouk E.B."/>
            <person name="Pakharukova M.Y."/>
            <person name="Gunbin K.V."/>
            <person name="Ustyantsev K."/>
            <person name="Genaev M.A."/>
            <person name="Blinov A.G."/>
            <person name="Mazur A."/>
            <person name="Boulygina E."/>
            <person name="Tsygankova S."/>
            <person name="Khrameeva E."/>
            <person name="Chekanov N."/>
            <person name="Fan G."/>
            <person name="Xiao A."/>
            <person name="Zhang H."/>
            <person name="Xu X."/>
            <person name="Yang H."/>
            <person name="Solovyev V."/>
            <person name="Lee S.M."/>
            <person name="Liu X."/>
            <person name="Afonnikov D.A."/>
            <person name="Skryabin K.G."/>
        </authorList>
    </citation>
    <scope>NUCLEOTIDE SEQUENCE [LARGE SCALE GENOMIC DNA]</scope>
    <source>
        <strain evidence="11">AK-0245</strain>
        <tissue evidence="11">Whole organism</tissue>
    </source>
</reference>
<dbReference type="PROSITE" id="PS50268">
    <property type="entry name" value="CADHERIN_2"/>
    <property type="match status" value="7"/>
</dbReference>
<dbReference type="PRINTS" id="PR00205">
    <property type="entry name" value="CADHERIN"/>
</dbReference>
<dbReference type="Pfam" id="PF00028">
    <property type="entry name" value="Cadherin"/>
    <property type="match status" value="1"/>
</dbReference>
<evidence type="ECO:0000256" key="5">
    <source>
        <dbReference type="ARBA" id="ARBA00022989"/>
    </source>
</evidence>
<dbReference type="OrthoDB" id="6252479at2759"/>
<protein>
    <recommendedName>
        <fullName evidence="10">Cadherin domain-containing protein</fullName>
    </recommendedName>
</protein>
<feature type="domain" description="Cadherin" evidence="10">
    <location>
        <begin position="747"/>
        <end position="896"/>
    </location>
</feature>
<dbReference type="GO" id="GO:0005886">
    <property type="term" value="C:plasma membrane"/>
    <property type="evidence" value="ECO:0007669"/>
    <property type="project" value="InterPro"/>
</dbReference>
<dbReference type="GO" id="GO:0005509">
    <property type="term" value="F:calcium ion binding"/>
    <property type="evidence" value="ECO:0007669"/>
    <property type="project" value="UniProtKB-UniRule"/>
</dbReference>
<evidence type="ECO:0000256" key="3">
    <source>
        <dbReference type="ARBA" id="ARBA00022737"/>
    </source>
</evidence>
<sequence>MFHAQSQYLRFRSLKDIQSKYFYVSAQTSQLSIRRQLDREALCSNSRRMNEMFSNQNEFPQNESCQVTFRVNILRLNHSGMDIFSMVRVFVTVLDIDDNRCRFLPSDHQHIYVSENQNATQVSLNTLVDLDADSQNNVIRSSLRFITPQPDLVQLLSRFDLLITDTQSAISPYKLYLLILKPLDYEDQNLFELNLKAGGRNQTHSCSLWITVHVLDENDHPPRFSQRLVHLSIQEDVSTSQPIFTPVASDNDDGPMYGKLLFEMSPFNSASARTSFYVAPDNGSVFLRKTLNYAERCSYKITLVVRNPETTLSMGPTDYNMDGSTSVAKYLGEHDTMDLIIDVQDVNDNSPKIHVYSINGSKTLTLTEHMSVPRADFAVVRVTDEDSGPNGQVTCALDENSTNMFKLTRMDQVQSGQPIISSKITENFTKSNGAIFKLAALQSFDREKSDQVSFGIVCTDHGEPPQRKSTEGVIIILDVNDHVPEFETTYVRLEIVEDTDPTRRVNNYFVLQLNASDKDVGENGKISYSLPSEPEKDGLFTIDQDSGIIRTTGKLDRELNSTITLIAMATDSGEPKRSASLKIYLTVLDYNDQTPQFEHSIYEYSVKENVVRGHLIGSIVACDKDYGINAVLNFYLTYSLHGDEDEQNYRFESEIPFRIMSSYLVTTRCYEAKLFTNSVIDREQLLTEMKETGIEKNTQLENRTPVQVFDLEIVAEDRGTPKRRSKAKINLLVTDENDERPVFLLPKPDQTAIKLSQYEPVHSEFLQVLAVDRDEGPNGTVQYFMGNIGIYDFGGTEVDSYRCNAGWIKYKPVTTRMGINLHEYFYMNSSTGKLRLARKLPSKLVGHVCIITILARDMGPVVTLETPLNICVKITDSPSRQINGSIAGYLRRAPQQRTIFYLYIITGVLVSVLVFSITFVLAAYCLWYRGSVSNDKHISNAINCSEGELGPEETHRDANDFIHRNYGLGATTANLRNWSTSEHPTDCHQTIPTKFQPGTPDLSHNPLIGNAKGMISRNRPEFNGALVPSVQANSSAYYTLTNTHILYNPPESTNQLHWNVDLHTGCKPHHV</sequence>
<comment type="caution">
    <text evidence="11">The sequence shown here is derived from an EMBL/GenBank/DDBJ whole genome shotgun (WGS) entry which is preliminary data.</text>
</comment>
<evidence type="ECO:0000313" key="11">
    <source>
        <dbReference type="EMBL" id="TGZ67766.1"/>
    </source>
</evidence>
<dbReference type="InterPro" id="IPR020894">
    <property type="entry name" value="Cadherin_CS"/>
</dbReference>
<feature type="transmembrane region" description="Helical" evidence="9">
    <location>
        <begin position="900"/>
        <end position="927"/>
    </location>
</feature>
<evidence type="ECO:0000256" key="9">
    <source>
        <dbReference type="SAM" id="Phobius"/>
    </source>
</evidence>
<evidence type="ECO:0000256" key="7">
    <source>
        <dbReference type="ARBA" id="ARBA00023180"/>
    </source>
</evidence>
<gene>
    <name evidence="11" type="ORF">CRM22_004616</name>
</gene>
<feature type="domain" description="Cadherin" evidence="10">
    <location>
        <begin position="105"/>
        <end position="224"/>
    </location>
</feature>
<feature type="domain" description="Cadherin" evidence="10">
    <location>
        <begin position="225"/>
        <end position="353"/>
    </location>
</feature>
<evidence type="ECO:0000256" key="6">
    <source>
        <dbReference type="ARBA" id="ARBA00023136"/>
    </source>
</evidence>
<dbReference type="FunFam" id="2.60.40.60:FF:000020">
    <property type="entry name" value="Dachsous cadherin-related 1b"/>
    <property type="match status" value="1"/>
</dbReference>
<dbReference type="Gene3D" id="2.60.40.60">
    <property type="entry name" value="Cadherins"/>
    <property type="match status" value="7"/>
</dbReference>
<evidence type="ECO:0000256" key="8">
    <source>
        <dbReference type="PROSITE-ProRule" id="PRU00043"/>
    </source>
</evidence>
<evidence type="ECO:0000313" key="12">
    <source>
        <dbReference type="Proteomes" id="UP000308267"/>
    </source>
</evidence>
<dbReference type="InterPro" id="IPR015919">
    <property type="entry name" value="Cadherin-like_sf"/>
</dbReference>
<dbReference type="PROSITE" id="PS00232">
    <property type="entry name" value="CADHERIN_1"/>
    <property type="match status" value="3"/>
</dbReference>
<feature type="domain" description="Cadherin" evidence="10">
    <location>
        <begin position="598"/>
        <end position="743"/>
    </location>
</feature>
<feature type="domain" description="Cadherin" evidence="10">
    <location>
        <begin position="487"/>
        <end position="597"/>
    </location>
</feature>